<feature type="non-terminal residue" evidence="1">
    <location>
        <position position="187"/>
    </location>
</feature>
<gene>
    <name evidence="1" type="ORF">DHETER_LOCUS7513</name>
</gene>
<accession>A0ACA9MZA1</accession>
<protein>
    <submittedName>
        <fullName evidence="1">4015_t:CDS:1</fullName>
    </submittedName>
</protein>
<dbReference type="EMBL" id="CAJVPU010010692">
    <property type="protein sequence ID" value="CAG8607903.1"/>
    <property type="molecule type" value="Genomic_DNA"/>
</dbReference>
<dbReference type="Proteomes" id="UP000789702">
    <property type="component" value="Unassembled WGS sequence"/>
</dbReference>
<evidence type="ECO:0000313" key="2">
    <source>
        <dbReference type="Proteomes" id="UP000789702"/>
    </source>
</evidence>
<keyword evidence="2" id="KW-1185">Reference proteome</keyword>
<comment type="caution">
    <text evidence="1">The sequence shown here is derived from an EMBL/GenBank/DDBJ whole genome shotgun (WGS) entry which is preliminary data.</text>
</comment>
<name>A0ACA9MZA1_9GLOM</name>
<proteinExistence type="predicted"/>
<reference evidence="1" key="1">
    <citation type="submission" date="2021-06" db="EMBL/GenBank/DDBJ databases">
        <authorList>
            <person name="Kallberg Y."/>
            <person name="Tangrot J."/>
            <person name="Rosling A."/>
        </authorList>
    </citation>
    <scope>NUCLEOTIDE SEQUENCE</scope>
    <source>
        <strain evidence="1">IL203A</strain>
    </source>
</reference>
<sequence>MDDSEPVRGLFPTGIARVDRLAGSGAMTNDRDKDLMLSEQEYFIYFLLTCKWCNVRRVRYNDVELQPLAECLGVILAMPNQLLDKLRFRVLKIIDAIDTEILSEVMDEERQAFSPTNSPTLPPDAANSLQELTKSNLALITEKKNSATKNNDIVYHDTVPQEGVIPPIEKLNAVKPIPIQELYNNPK</sequence>
<evidence type="ECO:0000313" key="1">
    <source>
        <dbReference type="EMBL" id="CAG8607903.1"/>
    </source>
</evidence>
<organism evidence="1 2">
    <name type="scientific">Dentiscutata heterogama</name>
    <dbReference type="NCBI Taxonomy" id="1316150"/>
    <lineage>
        <taxon>Eukaryota</taxon>
        <taxon>Fungi</taxon>
        <taxon>Fungi incertae sedis</taxon>
        <taxon>Mucoromycota</taxon>
        <taxon>Glomeromycotina</taxon>
        <taxon>Glomeromycetes</taxon>
        <taxon>Diversisporales</taxon>
        <taxon>Gigasporaceae</taxon>
        <taxon>Dentiscutata</taxon>
    </lineage>
</organism>